<comment type="caution">
    <text evidence="9">The sequence shown here is derived from an EMBL/GenBank/DDBJ whole genome shotgun (WGS) entry which is preliminary data.</text>
</comment>
<reference evidence="9 10" key="1">
    <citation type="journal article" date="2020" name="IScience">
        <title>Genome Sequencing of the Endangered Kingdonia uniflora (Circaeasteraceae, Ranunculales) Reveals Potential Mechanisms of Evolutionary Specialization.</title>
        <authorList>
            <person name="Sun Y."/>
            <person name="Deng T."/>
            <person name="Zhang A."/>
            <person name="Moore M.J."/>
            <person name="Landis J.B."/>
            <person name="Lin N."/>
            <person name="Zhang H."/>
            <person name="Zhang X."/>
            <person name="Huang J."/>
            <person name="Zhang X."/>
            <person name="Sun H."/>
            <person name="Wang H."/>
        </authorList>
    </citation>
    <scope>NUCLEOTIDE SEQUENCE [LARGE SCALE GENOMIC DNA]</scope>
    <source>
        <strain evidence="9">TB1705</strain>
        <tissue evidence="9">Leaf</tissue>
    </source>
</reference>
<dbReference type="PANTHER" id="PTHR31769">
    <property type="entry name" value="OS07G0462200 PROTEIN-RELATED"/>
    <property type="match status" value="1"/>
</dbReference>
<keyword evidence="2 7" id="KW-0812">Transmembrane</keyword>
<keyword evidence="10" id="KW-1185">Reference proteome</keyword>
<keyword evidence="5 7" id="KW-0472">Membrane</keyword>
<accession>A0A7J7N792</accession>
<gene>
    <name evidence="9" type="ORF">GIB67_021164</name>
</gene>
<feature type="transmembrane region" description="Helical" evidence="7">
    <location>
        <begin position="132"/>
        <end position="152"/>
    </location>
</feature>
<name>A0A7J7N792_9MAGN</name>
<evidence type="ECO:0000313" key="10">
    <source>
        <dbReference type="Proteomes" id="UP000541444"/>
    </source>
</evidence>
<feature type="transmembrane region" description="Helical" evidence="7">
    <location>
        <begin position="92"/>
        <end position="112"/>
    </location>
</feature>
<dbReference type="EMBL" id="JACGCM010001009">
    <property type="protein sequence ID" value="KAF6163015.1"/>
    <property type="molecule type" value="Genomic_DNA"/>
</dbReference>
<comment type="subcellular location">
    <subcellularLocation>
        <location evidence="1">Endomembrane system</location>
        <topology evidence="1">Multi-pass membrane protein</topology>
    </subcellularLocation>
</comment>
<feature type="chain" id="PRO_5029557010" evidence="8">
    <location>
        <begin position="21"/>
        <end position="158"/>
    </location>
</feature>
<evidence type="ECO:0000256" key="1">
    <source>
        <dbReference type="ARBA" id="ARBA00004127"/>
    </source>
</evidence>
<feature type="transmembrane region" description="Helical" evidence="7">
    <location>
        <begin position="51"/>
        <end position="80"/>
    </location>
</feature>
<evidence type="ECO:0000256" key="2">
    <source>
        <dbReference type="ARBA" id="ARBA00022692"/>
    </source>
</evidence>
<sequence>MAKIVGALVCLLIVAMDVVAGIFGIEAEMAQSKVKHLRLWIFECKEPSHEAFKLGLAAAVLLALAHVITNLLAGCACICSKEYNKSSGNKQLAAICLVLTWVILAVGFSLLIIGTLANSKSRGSCGITHHKFLSIGGILCFVHGVVCVSHYISANATG</sequence>
<dbReference type="InterPro" id="IPR009606">
    <property type="entry name" value="DEAL/Modifying_wall_lignin1/2"/>
</dbReference>
<evidence type="ECO:0000256" key="6">
    <source>
        <dbReference type="ARBA" id="ARBA00029467"/>
    </source>
</evidence>
<keyword evidence="3 8" id="KW-0732">Signal</keyword>
<dbReference type="Proteomes" id="UP000541444">
    <property type="component" value="Unassembled WGS sequence"/>
</dbReference>
<proteinExistence type="inferred from homology"/>
<evidence type="ECO:0000256" key="4">
    <source>
        <dbReference type="ARBA" id="ARBA00022989"/>
    </source>
</evidence>
<comment type="similarity">
    <text evidence="6">Belongs to the DESIGUAL family.</text>
</comment>
<organism evidence="9 10">
    <name type="scientific">Kingdonia uniflora</name>
    <dbReference type="NCBI Taxonomy" id="39325"/>
    <lineage>
        <taxon>Eukaryota</taxon>
        <taxon>Viridiplantae</taxon>
        <taxon>Streptophyta</taxon>
        <taxon>Embryophyta</taxon>
        <taxon>Tracheophyta</taxon>
        <taxon>Spermatophyta</taxon>
        <taxon>Magnoliopsida</taxon>
        <taxon>Ranunculales</taxon>
        <taxon>Circaeasteraceae</taxon>
        <taxon>Kingdonia</taxon>
    </lineage>
</organism>
<dbReference type="GO" id="GO:0012505">
    <property type="term" value="C:endomembrane system"/>
    <property type="evidence" value="ECO:0007669"/>
    <property type="project" value="UniProtKB-SubCell"/>
</dbReference>
<evidence type="ECO:0000256" key="7">
    <source>
        <dbReference type="SAM" id="Phobius"/>
    </source>
</evidence>
<evidence type="ECO:0000256" key="5">
    <source>
        <dbReference type="ARBA" id="ARBA00023136"/>
    </source>
</evidence>
<feature type="signal peptide" evidence="8">
    <location>
        <begin position="1"/>
        <end position="20"/>
    </location>
</feature>
<keyword evidence="4 7" id="KW-1133">Transmembrane helix</keyword>
<dbReference type="AlphaFoldDB" id="A0A7J7N792"/>
<dbReference type="OrthoDB" id="1667348at2759"/>
<evidence type="ECO:0000256" key="3">
    <source>
        <dbReference type="ARBA" id="ARBA00022729"/>
    </source>
</evidence>
<dbReference type="InterPro" id="IPR052222">
    <property type="entry name" value="DESIGUAL"/>
</dbReference>
<dbReference type="Pfam" id="PF06749">
    <property type="entry name" value="DUF1218"/>
    <property type="match status" value="1"/>
</dbReference>
<evidence type="ECO:0000256" key="8">
    <source>
        <dbReference type="SAM" id="SignalP"/>
    </source>
</evidence>
<protein>
    <submittedName>
        <fullName evidence="9">Uncharacterized protein</fullName>
    </submittedName>
</protein>
<evidence type="ECO:0000313" key="9">
    <source>
        <dbReference type="EMBL" id="KAF6163015.1"/>
    </source>
</evidence>